<evidence type="ECO:0000313" key="3">
    <source>
        <dbReference type="Proteomes" id="UP000053319"/>
    </source>
</evidence>
<keyword evidence="1" id="KW-0812">Transmembrane</keyword>
<feature type="transmembrane region" description="Helical" evidence="1">
    <location>
        <begin position="35"/>
        <end position="55"/>
    </location>
</feature>
<proteinExistence type="predicted"/>
<dbReference type="HOGENOM" id="CLU_1224738_0_0_1"/>
<protein>
    <submittedName>
        <fullName evidence="2">Uncharacterized protein</fullName>
    </submittedName>
</protein>
<keyword evidence="1" id="KW-0472">Membrane</keyword>
<sequence length="226" mass="24546">MLFVARYVEFEMFPAPIYCAGIGIPSERLAKIMTITIRATLLAAEVIVIVVTWWYTYGIHHGLKGLGSDSSLASVMLHNADAISASVMGVLNILHIICYVLDTPSLATLEQIVGTLIDPLSSILVSRFVLSLRHVDRPIAPLTATEQASITLQFARDVHRTTLPSFVASLGELVHVGSRSAKETFDSETGSDIELSVTGTNPLKIEEVPVLMSMTVGRQSQERTPV</sequence>
<dbReference type="RefSeq" id="XP_007369988.1">
    <property type="nucleotide sequence ID" value="XM_007369926.1"/>
</dbReference>
<gene>
    <name evidence="2" type="ORF">DICSQDRAFT_140506</name>
</gene>
<name>R7SM83_DICSQ</name>
<keyword evidence="1" id="KW-1133">Transmembrane helix</keyword>
<dbReference type="AlphaFoldDB" id="R7SM83"/>
<dbReference type="GeneID" id="18836011"/>
<accession>R7SM83</accession>
<evidence type="ECO:0000256" key="1">
    <source>
        <dbReference type="SAM" id="Phobius"/>
    </source>
</evidence>
<reference evidence="2 3" key="1">
    <citation type="journal article" date="2012" name="Science">
        <title>The Paleozoic origin of enzymatic lignin decomposition reconstructed from 31 fungal genomes.</title>
        <authorList>
            <person name="Floudas D."/>
            <person name="Binder M."/>
            <person name="Riley R."/>
            <person name="Barry K."/>
            <person name="Blanchette R.A."/>
            <person name="Henrissat B."/>
            <person name="Martinez A.T."/>
            <person name="Otillar R."/>
            <person name="Spatafora J.W."/>
            <person name="Yadav J.S."/>
            <person name="Aerts A."/>
            <person name="Benoit I."/>
            <person name="Boyd A."/>
            <person name="Carlson A."/>
            <person name="Copeland A."/>
            <person name="Coutinho P.M."/>
            <person name="de Vries R.P."/>
            <person name="Ferreira P."/>
            <person name="Findley K."/>
            <person name="Foster B."/>
            <person name="Gaskell J."/>
            <person name="Glotzer D."/>
            <person name="Gorecki P."/>
            <person name="Heitman J."/>
            <person name="Hesse C."/>
            <person name="Hori C."/>
            <person name="Igarashi K."/>
            <person name="Jurgens J.A."/>
            <person name="Kallen N."/>
            <person name="Kersten P."/>
            <person name="Kohler A."/>
            <person name="Kuees U."/>
            <person name="Kumar T.K.A."/>
            <person name="Kuo A."/>
            <person name="LaButti K."/>
            <person name="Larrondo L.F."/>
            <person name="Lindquist E."/>
            <person name="Ling A."/>
            <person name="Lombard V."/>
            <person name="Lucas S."/>
            <person name="Lundell T."/>
            <person name="Martin R."/>
            <person name="McLaughlin D.J."/>
            <person name="Morgenstern I."/>
            <person name="Morin E."/>
            <person name="Murat C."/>
            <person name="Nagy L.G."/>
            <person name="Nolan M."/>
            <person name="Ohm R.A."/>
            <person name="Patyshakuliyeva A."/>
            <person name="Rokas A."/>
            <person name="Ruiz-Duenas F.J."/>
            <person name="Sabat G."/>
            <person name="Salamov A."/>
            <person name="Samejima M."/>
            <person name="Schmutz J."/>
            <person name="Slot J.C."/>
            <person name="St John F."/>
            <person name="Stenlid J."/>
            <person name="Sun H."/>
            <person name="Sun S."/>
            <person name="Syed K."/>
            <person name="Tsang A."/>
            <person name="Wiebenga A."/>
            <person name="Young D."/>
            <person name="Pisabarro A."/>
            <person name="Eastwood D.C."/>
            <person name="Martin F."/>
            <person name="Cullen D."/>
            <person name="Grigoriev I.V."/>
            <person name="Hibbett D.S."/>
        </authorList>
    </citation>
    <scope>NUCLEOTIDE SEQUENCE [LARGE SCALE GENOMIC DNA]</scope>
    <source>
        <strain evidence="2 3">LYAD-421 SS1</strain>
    </source>
</reference>
<evidence type="ECO:0000313" key="2">
    <source>
        <dbReference type="EMBL" id="EJF57259.1"/>
    </source>
</evidence>
<dbReference type="Proteomes" id="UP000053319">
    <property type="component" value="Unassembled WGS sequence"/>
</dbReference>
<dbReference type="KEGG" id="dsq:DICSQDRAFT_140506"/>
<feature type="transmembrane region" description="Helical" evidence="1">
    <location>
        <begin position="82"/>
        <end position="101"/>
    </location>
</feature>
<organism evidence="2 3">
    <name type="scientific">Dichomitus squalens (strain LYAD-421)</name>
    <name type="common">Western red white-rot fungus</name>
    <dbReference type="NCBI Taxonomy" id="732165"/>
    <lineage>
        <taxon>Eukaryota</taxon>
        <taxon>Fungi</taxon>
        <taxon>Dikarya</taxon>
        <taxon>Basidiomycota</taxon>
        <taxon>Agaricomycotina</taxon>
        <taxon>Agaricomycetes</taxon>
        <taxon>Polyporales</taxon>
        <taxon>Polyporaceae</taxon>
        <taxon>Dichomitus</taxon>
    </lineage>
</organism>
<dbReference type="EMBL" id="JH719454">
    <property type="protein sequence ID" value="EJF57259.1"/>
    <property type="molecule type" value="Genomic_DNA"/>
</dbReference>